<evidence type="ECO:0000256" key="3">
    <source>
        <dbReference type="ARBA" id="ARBA00022614"/>
    </source>
</evidence>
<dbReference type="InterPro" id="IPR032675">
    <property type="entry name" value="LRR_dom_sf"/>
</dbReference>
<dbReference type="PANTHER" id="PTHR46545:SF1">
    <property type="entry name" value="LEUCINE-RICH REPEAT-CONTAINING PROTEIN 51"/>
    <property type="match status" value="1"/>
</dbReference>
<accession>A0A0S4J545</accession>
<gene>
    <name evidence="6" type="ORF">BSAL_06100</name>
</gene>
<keyword evidence="7" id="KW-1185">Reference proteome</keyword>
<dbReference type="EMBL" id="CYKH01001125">
    <property type="protein sequence ID" value="CUG84578.1"/>
    <property type="molecule type" value="Genomic_DNA"/>
</dbReference>
<evidence type="ECO:0000256" key="5">
    <source>
        <dbReference type="SAM" id="MobiDB-lite"/>
    </source>
</evidence>
<comment type="subcellular location">
    <subcellularLocation>
        <location evidence="1">Cytoplasm</location>
    </subcellularLocation>
</comment>
<name>A0A0S4J545_BODSA</name>
<organism evidence="6 7">
    <name type="scientific">Bodo saltans</name>
    <name type="common">Flagellated protozoan</name>
    <dbReference type="NCBI Taxonomy" id="75058"/>
    <lineage>
        <taxon>Eukaryota</taxon>
        <taxon>Discoba</taxon>
        <taxon>Euglenozoa</taxon>
        <taxon>Kinetoplastea</taxon>
        <taxon>Metakinetoplastina</taxon>
        <taxon>Eubodonida</taxon>
        <taxon>Bodonidae</taxon>
        <taxon>Bodo</taxon>
    </lineage>
</organism>
<proteinExistence type="predicted"/>
<evidence type="ECO:0000313" key="6">
    <source>
        <dbReference type="EMBL" id="CUG84578.1"/>
    </source>
</evidence>
<feature type="compositionally biased region" description="Polar residues" evidence="5">
    <location>
        <begin position="1"/>
        <end position="23"/>
    </location>
</feature>
<reference evidence="7" key="1">
    <citation type="submission" date="2015-09" db="EMBL/GenBank/DDBJ databases">
        <authorList>
            <consortium name="Pathogen Informatics"/>
        </authorList>
    </citation>
    <scope>NUCLEOTIDE SEQUENCE [LARGE SCALE GENOMIC DNA]</scope>
    <source>
        <strain evidence="7">Lake Konstanz</strain>
    </source>
</reference>
<dbReference type="PANTHER" id="PTHR46545">
    <property type="entry name" value="LEUCINE-RICH REPEAT-CONTAINING PROTEIN 51"/>
    <property type="match status" value="1"/>
</dbReference>
<keyword evidence="4" id="KW-0677">Repeat</keyword>
<keyword evidence="3" id="KW-0433">Leucine-rich repeat</keyword>
<dbReference type="Proteomes" id="UP000051952">
    <property type="component" value="Unassembled WGS sequence"/>
</dbReference>
<dbReference type="VEuPathDB" id="TriTrypDB:BSAL_06100"/>
<protein>
    <submittedName>
        <fullName evidence="6">Leucine-rich repeat protein, putative</fullName>
    </submittedName>
</protein>
<dbReference type="GO" id="GO:0005737">
    <property type="term" value="C:cytoplasm"/>
    <property type="evidence" value="ECO:0007669"/>
    <property type="project" value="UniProtKB-SubCell"/>
</dbReference>
<sequence>MDRTLSTTRARSQSPNDKTTTSAVGRATSPPRAHSTLPFYGDRSKEASPYNAASLRRRLPRSDAVDYSYRSLTNLAEVVGSVPRSGTVFVRRASPSASPADQSLQAGGANLGDAIKQQQNKASQDSMLFQFGDKKGQQGKTTVTDDGVVVIKAKDENYAFKEIDQAVYVSDKDMKNWVMDANGNLVRRKLTAKEEQELLESKRTLYRCTILRMNNNELSDITGIDRSLYLTLFKPMEYLTVVDLSCNRIVAIPDRFCERYPIHTLLLHGNAIQSIDQLQGLRSLAGTLRSLTLYDNPVQHMYNRKYRMMVLCTLPFITTLDGVFITDADRAKLPTFVDMFIPRKHRDGILKTIGTITNTASTALPPIGRGGR</sequence>
<dbReference type="Gene3D" id="3.80.10.10">
    <property type="entry name" value="Ribonuclease Inhibitor"/>
    <property type="match status" value="1"/>
</dbReference>
<keyword evidence="2" id="KW-0963">Cytoplasm</keyword>
<dbReference type="OrthoDB" id="676979at2759"/>
<evidence type="ECO:0000256" key="4">
    <source>
        <dbReference type="ARBA" id="ARBA00022737"/>
    </source>
</evidence>
<dbReference type="AlphaFoldDB" id="A0A0S4J545"/>
<evidence type="ECO:0000256" key="2">
    <source>
        <dbReference type="ARBA" id="ARBA00022490"/>
    </source>
</evidence>
<feature type="region of interest" description="Disordered" evidence="5">
    <location>
        <begin position="1"/>
        <end position="52"/>
    </location>
</feature>
<dbReference type="SUPFAM" id="SSF52058">
    <property type="entry name" value="L domain-like"/>
    <property type="match status" value="1"/>
</dbReference>
<evidence type="ECO:0000256" key="1">
    <source>
        <dbReference type="ARBA" id="ARBA00004496"/>
    </source>
</evidence>
<evidence type="ECO:0000313" key="7">
    <source>
        <dbReference type="Proteomes" id="UP000051952"/>
    </source>
</evidence>